<dbReference type="PANTHER" id="PTHR33365:SF4">
    <property type="entry name" value="CYCLOCHLOROTINE BIOSYNTHESIS PROTEIN O"/>
    <property type="match status" value="1"/>
</dbReference>
<protein>
    <recommendedName>
        <fullName evidence="6">Tat pathway signal sequence</fullName>
    </recommendedName>
</protein>
<feature type="transmembrane region" description="Helical" evidence="3">
    <location>
        <begin position="40"/>
        <end position="61"/>
    </location>
</feature>
<evidence type="ECO:0000313" key="5">
    <source>
        <dbReference type="Proteomes" id="UP000039046"/>
    </source>
</evidence>
<dbReference type="STRING" id="1531966.A0A0A1T7T9"/>
<name>A0A0A1T7T9_9HYPO</name>
<dbReference type="HOGENOM" id="CLU_042941_0_2_1"/>
<comment type="similarity">
    <text evidence="2">Belongs to the ustYa family.</text>
</comment>
<keyword evidence="3" id="KW-1133">Transmembrane helix</keyword>
<dbReference type="Proteomes" id="UP000039046">
    <property type="component" value="Unassembled WGS sequence"/>
</dbReference>
<dbReference type="AlphaFoldDB" id="A0A0A1T7T9"/>
<dbReference type="InterPro" id="IPR021765">
    <property type="entry name" value="UstYa-like"/>
</dbReference>
<keyword evidence="3" id="KW-0812">Transmembrane</keyword>
<keyword evidence="5" id="KW-1185">Reference proteome</keyword>
<evidence type="ECO:0000256" key="2">
    <source>
        <dbReference type="ARBA" id="ARBA00035112"/>
    </source>
</evidence>
<gene>
    <name evidence="4" type="ORF">VHEMI06622</name>
</gene>
<keyword evidence="3" id="KW-0472">Membrane</keyword>
<reference evidence="4 5" key="1">
    <citation type="journal article" date="2015" name="Genome Announc.">
        <title>Draft Genome Sequence and Gene Annotation of the Entomopathogenic Fungus Verticillium hemipterigenum.</title>
        <authorList>
            <person name="Horn F."/>
            <person name="Habel A."/>
            <person name="Scharf D.H."/>
            <person name="Dworschak J."/>
            <person name="Brakhage A.A."/>
            <person name="Guthke R."/>
            <person name="Hertweck C."/>
            <person name="Linde J."/>
        </authorList>
    </citation>
    <scope>NUCLEOTIDE SEQUENCE [LARGE SCALE GENOMIC DNA]</scope>
</reference>
<evidence type="ECO:0000256" key="1">
    <source>
        <dbReference type="ARBA" id="ARBA00004685"/>
    </source>
</evidence>
<accession>A0A0A1T7T9</accession>
<evidence type="ECO:0000256" key="3">
    <source>
        <dbReference type="SAM" id="Phobius"/>
    </source>
</evidence>
<dbReference type="OrthoDB" id="3687641at2759"/>
<comment type="pathway">
    <text evidence="1">Mycotoxin biosynthesis.</text>
</comment>
<organism evidence="4 5">
    <name type="scientific">[Torrubiella] hemipterigena</name>
    <dbReference type="NCBI Taxonomy" id="1531966"/>
    <lineage>
        <taxon>Eukaryota</taxon>
        <taxon>Fungi</taxon>
        <taxon>Dikarya</taxon>
        <taxon>Ascomycota</taxon>
        <taxon>Pezizomycotina</taxon>
        <taxon>Sordariomycetes</taxon>
        <taxon>Hypocreomycetidae</taxon>
        <taxon>Hypocreales</taxon>
        <taxon>Clavicipitaceae</taxon>
        <taxon>Clavicipitaceae incertae sedis</taxon>
        <taxon>'Torrubiella' clade</taxon>
    </lineage>
</organism>
<proteinExistence type="inferred from homology"/>
<sequence>MTVDNYSPINDSDTEQSEHDAFLYESQIEGSVRRRWPWSWIVQGIVLCISLSLFTVSFAYYQRVVVYNPPLDPPNVRELESAYQVAWQRHIVQFRGNFYEPSEYRGPPNPAVDAAWERIAIGGVFSVSEEKMRQLGKLSNSSVRLPDEDGGGYLAVFEAYHQMHCLDLLRQHSYQEYYVVHSPSYTKHYANPKKLRIHLDHCIEMLRQVIMCNSDMHVVTHDWVDHTTGAWPDFSVNHQCRDYEKLLSWIDGARLMTSKPDFKWARPEGAATKHIILPE</sequence>
<evidence type="ECO:0000313" key="4">
    <source>
        <dbReference type="EMBL" id="CEJ90869.1"/>
    </source>
</evidence>
<dbReference type="PANTHER" id="PTHR33365">
    <property type="entry name" value="YALI0B05434P"/>
    <property type="match status" value="1"/>
</dbReference>
<dbReference type="GO" id="GO:0043386">
    <property type="term" value="P:mycotoxin biosynthetic process"/>
    <property type="evidence" value="ECO:0007669"/>
    <property type="project" value="InterPro"/>
</dbReference>
<dbReference type="EMBL" id="CDHN01000003">
    <property type="protein sequence ID" value="CEJ90869.1"/>
    <property type="molecule type" value="Genomic_DNA"/>
</dbReference>
<dbReference type="Pfam" id="PF11807">
    <property type="entry name" value="UstYa"/>
    <property type="match status" value="1"/>
</dbReference>
<evidence type="ECO:0008006" key="6">
    <source>
        <dbReference type="Google" id="ProtNLM"/>
    </source>
</evidence>